<dbReference type="AlphaFoldDB" id="A0A645CZK7"/>
<accession>A0A645CZK7</accession>
<comment type="caution">
    <text evidence="1">The sequence shown here is derived from an EMBL/GenBank/DDBJ whole genome shotgun (WGS) entry which is preliminary data.</text>
</comment>
<name>A0A645CZK7_9ZZZZ</name>
<gene>
    <name evidence="1" type="ORF">SDC9_129410</name>
</gene>
<protein>
    <submittedName>
        <fullName evidence="1">Uncharacterized protein</fullName>
    </submittedName>
</protein>
<reference evidence="1" key="1">
    <citation type="submission" date="2019-08" db="EMBL/GenBank/DDBJ databases">
        <authorList>
            <person name="Kucharzyk K."/>
            <person name="Murdoch R.W."/>
            <person name="Higgins S."/>
            <person name="Loffler F."/>
        </authorList>
    </citation>
    <scope>NUCLEOTIDE SEQUENCE</scope>
</reference>
<organism evidence="1">
    <name type="scientific">bioreactor metagenome</name>
    <dbReference type="NCBI Taxonomy" id="1076179"/>
    <lineage>
        <taxon>unclassified sequences</taxon>
        <taxon>metagenomes</taxon>
        <taxon>ecological metagenomes</taxon>
    </lineage>
</organism>
<proteinExistence type="predicted"/>
<evidence type="ECO:0000313" key="1">
    <source>
        <dbReference type="EMBL" id="MPM82349.1"/>
    </source>
</evidence>
<dbReference type="EMBL" id="VSSQ01031457">
    <property type="protein sequence ID" value="MPM82349.1"/>
    <property type="molecule type" value="Genomic_DNA"/>
</dbReference>
<sequence length="87" mass="10311">MDTINKCLCILTLRNFSDKFGYRPVGQKHKFFDEVIGLFRFFKIDTKRFTFLIEVEFHFVAFKIDGSIGKTLVAQFLGQAIHRQYLR</sequence>